<feature type="transmembrane region" description="Helical" evidence="1">
    <location>
        <begin position="213"/>
        <end position="236"/>
    </location>
</feature>
<proteinExistence type="predicted"/>
<dbReference type="AlphaFoldDB" id="A0A1W0XD26"/>
<comment type="caution">
    <text evidence="2">The sequence shown here is derived from an EMBL/GenBank/DDBJ whole genome shotgun (WGS) entry which is preliminary data.</text>
</comment>
<feature type="transmembrane region" description="Helical" evidence="1">
    <location>
        <begin position="248"/>
        <end position="267"/>
    </location>
</feature>
<keyword evidence="3" id="KW-1185">Reference proteome</keyword>
<evidence type="ECO:0000313" key="3">
    <source>
        <dbReference type="Proteomes" id="UP000192578"/>
    </source>
</evidence>
<name>A0A1W0XD26_HYPEX</name>
<dbReference type="Proteomes" id="UP000192578">
    <property type="component" value="Unassembled WGS sequence"/>
</dbReference>
<keyword evidence="1" id="KW-0472">Membrane</keyword>
<dbReference type="EMBL" id="MTYJ01000003">
    <property type="protein sequence ID" value="OQV25384.1"/>
    <property type="molecule type" value="Genomic_DNA"/>
</dbReference>
<keyword evidence="1" id="KW-0812">Transmembrane</keyword>
<feature type="transmembrane region" description="Helical" evidence="1">
    <location>
        <begin position="78"/>
        <end position="97"/>
    </location>
</feature>
<evidence type="ECO:0008006" key="4">
    <source>
        <dbReference type="Google" id="ProtNLM"/>
    </source>
</evidence>
<feature type="transmembrane region" description="Helical" evidence="1">
    <location>
        <begin position="301"/>
        <end position="322"/>
    </location>
</feature>
<evidence type="ECO:0000313" key="2">
    <source>
        <dbReference type="EMBL" id="OQV25384.1"/>
    </source>
</evidence>
<feature type="transmembrane region" description="Helical" evidence="1">
    <location>
        <begin position="44"/>
        <end position="66"/>
    </location>
</feature>
<dbReference type="OrthoDB" id="9990906at2759"/>
<reference evidence="3" key="1">
    <citation type="submission" date="2017-01" db="EMBL/GenBank/DDBJ databases">
        <title>Comparative genomics of anhydrobiosis in the tardigrade Hypsibius dujardini.</title>
        <authorList>
            <person name="Yoshida Y."/>
            <person name="Koutsovoulos G."/>
            <person name="Laetsch D."/>
            <person name="Stevens L."/>
            <person name="Kumar S."/>
            <person name="Horikawa D."/>
            <person name="Ishino K."/>
            <person name="Komine S."/>
            <person name="Tomita M."/>
            <person name="Blaxter M."/>
            <person name="Arakawa K."/>
        </authorList>
    </citation>
    <scope>NUCLEOTIDE SEQUENCE [LARGE SCALE GENOMIC DNA]</scope>
    <source>
        <strain evidence="3">Z151</strain>
    </source>
</reference>
<sequence length="357" mass="40528">MFDFLGSNDGFLANSSHQLVPLCNWPNFSQAFPLKNVPNNYVEVLGYPSLLTISTVVNSLLIARILSSRISTAVDVQLFCIAVADIFVIWLALYDYLPEINTKYLDDPPHALNHRRFRGIGRWWQDTTANFADWTVIAFSLNRVLAFVKPKWLHFQLSVRQGVCLEVCILTLCAIFSLERLVFWNHLLLVYDDGQGTLLALRQWEMVQDLAEVVMFTAKWMFLVISNIVLACYLVSRPRISNFEKLHGDLRVLASVAVLFSVLYSISQLPNFVYKVLVMISRPPYCVYNLHERVRSNARPFVHMALLTNYSINFAVFCLVWAHNRHQLQSLFGSSSAGLARSTPVSQKSACAGADQA</sequence>
<keyword evidence="1" id="KW-1133">Transmembrane helix</keyword>
<gene>
    <name evidence="2" type="ORF">BV898_01062</name>
</gene>
<protein>
    <recommendedName>
        <fullName evidence="4">G-protein coupled receptors family 1 profile domain-containing protein</fullName>
    </recommendedName>
</protein>
<evidence type="ECO:0000256" key="1">
    <source>
        <dbReference type="SAM" id="Phobius"/>
    </source>
</evidence>
<organism evidence="2 3">
    <name type="scientific">Hypsibius exemplaris</name>
    <name type="common">Freshwater tardigrade</name>
    <dbReference type="NCBI Taxonomy" id="2072580"/>
    <lineage>
        <taxon>Eukaryota</taxon>
        <taxon>Metazoa</taxon>
        <taxon>Ecdysozoa</taxon>
        <taxon>Tardigrada</taxon>
        <taxon>Eutardigrada</taxon>
        <taxon>Parachela</taxon>
        <taxon>Hypsibioidea</taxon>
        <taxon>Hypsibiidae</taxon>
        <taxon>Hypsibius</taxon>
    </lineage>
</organism>
<dbReference type="Gene3D" id="1.20.1070.10">
    <property type="entry name" value="Rhodopsin 7-helix transmembrane proteins"/>
    <property type="match status" value="1"/>
</dbReference>
<dbReference type="SUPFAM" id="SSF81321">
    <property type="entry name" value="Family A G protein-coupled receptor-like"/>
    <property type="match status" value="1"/>
</dbReference>
<accession>A0A1W0XD26</accession>